<comment type="caution">
    <text evidence="2">The sequence shown here is derived from an EMBL/GenBank/DDBJ whole genome shotgun (WGS) entry which is preliminary data.</text>
</comment>
<feature type="region of interest" description="Disordered" evidence="1">
    <location>
        <begin position="1"/>
        <end position="55"/>
    </location>
</feature>
<dbReference type="EMBL" id="CAJOAY010000648">
    <property type="protein sequence ID" value="CAF3709108.1"/>
    <property type="molecule type" value="Genomic_DNA"/>
</dbReference>
<evidence type="ECO:0000313" key="3">
    <source>
        <dbReference type="Proteomes" id="UP000663881"/>
    </source>
</evidence>
<name>A0A818V8F9_9BILA</name>
<reference evidence="2" key="1">
    <citation type="submission" date="2021-02" db="EMBL/GenBank/DDBJ databases">
        <authorList>
            <person name="Nowell W R."/>
        </authorList>
    </citation>
    <scope>NUCLEOTIDE SEQUENCE</scope>
</reference>
<evidence type="ECO:0000313" key="2">
    <source>
        <dbReference type="EMBL" id="CAF3709108.1"/>
    </source>
</evidence>
<organism evidence="2 3">
    <name type="scientific">Adineta steineri</name>
    <dbReference type="NCBI Taxonomy" id="433720"/>
    <lineage>
        <taxon>Eukaryota</taxon>
        <taxon>Metazoa</taxon>
        <taxon>Spiralia</taxon>
        <taxon>Gnathifera</taxon>
        <taxon>Rotifera</taxon>
        <taxon>Eurotatoria</taxon>
        <taxon>Bdelloidea</taxon>
        <taxon>Adinetida</taxon>
        <taxon>Adinetidae</taxon>
        <taxon>Adineta</taxon>
    </lineage>
</organism>
<gene>
    <name evidence="2" type="ORF">OKA104_LOCUS13049</name>
</gene>
<feature type="compositionally biased region" description="Low complexity" evidence="1">
    <location>
        <begin position="1"/>
        <end position="21"/>
    </location>
</feature>
<dbReference type="Proteomes" id="UP000663881">
    <property type="component" value="Unassembled WGS sequence"/>
</dbReference>
<dbReference type="AlphaFoldDB" id="A0A818V8F9"/>
<proteinExistence type="predicted"/>
<evidence type="ECO:0000256" key="1">
    <source>
        <dbReference type="SAM" id="MobiDB-lite"/>
    </source>
</evidence>
<protein>
    <submittedName>
        <fullName evidence="2">Uncharacterized protein</fullName>
    </submittedName>
</protein>
<sequence length="79" mass="8791">MDATTSVTVQSSTTSVEQQQSNNEDWPAFMKELNRSWKKSRNPTPPEGASRRLGRALALARTSVDDRRLQQKSTGGLDL</sequence>
<accession>A0A818V8F9</accession>